<dbReference type="InterPro" id="IPR002775">
    <property type="entry name" value="DNA/RNA-bd_Alba-like"/>
</dbReference>
<reference evidence="3" key="2">
    <citation type="submission" date="2023-05" db="EMBL/GenBank/DDBJ databases">
        <authorList>
            <consortium name="Lawrence Berkeley National Laboratory"/>
            <person name="Steindorff A."/>
            <person name="Hensen N."/>
            <person name="Bonometti L."/>
            <person name="Westerberg I."/>
            <person name="Brannstrom I.O."/>
            <person name="Guillou S."/>
            <person name="Cros-Aarteil S."/>
            <person name="Calhoun S."/>
            <person name="Haridas S."/>
            <person name="Kuo A."/>
            <person name="Mondo S."/>
            <person name="Pangilinan J."/>
            <person name="Riley R."/>
            <person name="Labutti K."/>
            <person name="Andreopoulos B."/>
            <person name="Lipzen A."/>
            <person name="Chen C."/>
            <person name="Yanf M."/>
            <person name="Daum C."/>
            <person name="Ng V."/>
            <person name="Clum A."/>
            <person name="Ohm R."/>
            <person name="Martin F."/>
            <person name="Silar P."/>
            <person name="Natvig D."/>
            <person name="Lalanne C."/>
            <person name="Gautier V."/>
            <person name="Ament-Velasquez S.L."/>
            <person name="Kruys A."/>
            <person name="Hutchinson M.I."/>
            <person name="Powell A.J."/>
            <person name="Barry K."/>
            <person name="Miller A.N."/>
            <person name="Grigoriev I.V."/>
            <person name="Debuchy R."/>
            <person name="Gladieux P."/>
            <person name="Thoren M.H."/>
            <person name="Johannesson H."/>
        </authorList>
    </citation>
    <scope>NUCLEOTIDE SEQUENCE</scope>
    <source>
        <strain evidence="3">CBS 508.74</strain>
    </source>
</reference>
<comment type="caution">
    <text evidence="3">The sequence shown here is derived from an EMBL/GenBank/DDBJ whole genome shotgun (WGS) entry which is preliminary data.</text>
</comment>
<name>A0AAN6QGZ2_9PEZI</name>
<feature type="region of interest" description="Disordered" evidence="1">
    <location>
        <begin position="28"/>
        <end position="54"/>
    </location>
</feature>
<gene>
    <name evidence="3" type="ORF">N656DRAFT_295424</name>
</gene>
<reference evidence="3" key="1">
    <citation type="journal article" date="2023" name="Mol. Phylogenet. Evol.">
        <title>Genome-scale phylogeny and comparative genomics of the fungal order Sordariales.</title>
        <authorList>
            <person name="Hensen N."/>
            <person name="Bonometti L."/>
            <person name="Westerberg I."/>
            <person name="Brannstrom I.O."/>
            <person name="Guillou S."/>
            <person name="Cros-Aarteil S."/>
            <person name="Calhoun S."/>
            <person name="Haridas S."/>
            <person name="Kuo A."/>
            <person name="Mondo S."/>
            <person name="Pangilinan J."/>
            <person name="Riley R."/>
            <person name="LaButti K."/>
            <person name="Andreopoulos B."/>
            <person name="Lipzen A."/>
            <person name="Chen C."/>
            <person name="Yan M."/>
            <person name="Daum C."/>
            <person name="Ng V."/>
            <person name="Clum A."/>
            <person name="Steindorff A."/>
            <person name="Ohm R.A."/>
            <person name="Martin F."/>
            <person name="Silar P."/>
            <person name="Natvig D.O."/>
            <person name="Lalanne C."/>
            <person name="Gautier V."/>
            <person name="Ament-Velasquez S.L."/>
            <person name="Kruys A."/>
            <person name="Hutchinson M.I."/>
            <person name="Powell A.J."/>
            <person name="Barry K."/>
            <person name="Miller A.N."/>
            <person name="Grigoriev I.V."/>
            <person name="Debuchy R."/>
            <person name="Gladieux P."/>
            <person name="Hiltunen Thoren M."/>
            <person name="Johannesson H."/>
        </authorList>
    </citation>
    <scope>NUCLEOTIDE SEQUENCE</scope>
    <source>
        <strain evidence="3">CBS 508.74</strain>
    </source>
</reference>
<protein>
    <recommendedName>
        <fullName evidence="2">DNA/RNA-binding protein Alba-like domain-containing protein</fullName>
    </recommendedName>
</protein>
<organism evidence="3 4">
    <name type="scientific">Canariomyces notabilis</name>
    <dbReference type="NCBI Taxonomy" id="2074819"/>
    <lineage>
        <taxon>Eukaryota</taxon>
        <taxon>Fungi</taxon>
        <taxon>Dikarya</taxon>
        <taxon>Ascomycota</taxon>
        <taxon>Pezizomycotina</taxon>
        <taxon>Sordariomycetes</taxon>
        <taxon>Sordariomycetidae</taxon>
        <taxon>Sordariales</taxon>
        <taxon>Chaetomiaceae</taxon>
        <taxon>Canariomyces</taxon>
    </lineage>
</organism>
<dbReference type="EMBL" id="MU853352">
    <property type="protein sequence ID" value="KAK4110055.1"/>
    <property type="molecule type" value="Genomic_DNA"/>
</dbReference>
<keyword evidence="4" id="KW-1185">Reference proteome</keyword>
<sequence>MATIQTTTALREAMRFAELDVPVGKRKFQDESVDTNPKKRRAPNTQTETTQSQLSTTSPYYEVCRPLLTRLGAGFEVKTMSVLPSTSISKHVERALEHLGRFSAWDQTVSPGVVLLCAKSAASNKLITISEVVRRRIAEAEQKWFQYNVLSETVHEEVNQPAKGPSVVKDTIIGVDTEQDPEEDYFETIQPTVHERAVKPVRLRYKAYMIVLLSRVRLDELKGGQNISLQTNEQHVEYLRKKKMGLVG</sequence>
<evidence type="ECO:0000313" key="4">
    <source>
        <dbReference type="Proteomes" id="UP001302812"/>
    </source>
</evidence>
<feature type="domain" description="DNA/RNA-binding protein Alba-like" evidence="2">
    <location>
        <begin position="78"/>
        <end position="153"/>
    </location>
</feature>
<evidence type="ECO:0000259" key="2">
    <source>
        <dbReference type="Pfam" id="PF01918"/>
    </source>
</evidence>
<dbReference type="Pfam" id="PF01918">
    <property type="entry name" value="Alba"/>
    <property type="match status" value="1"/>
</dbReference>
<evidence type="ECO:0000313" key="3">
    <source>
        <dbReference type="EMBL" id="KAK4110055.1"/>
    </source>
</evidence>
<dbReference type="RefSeq" id="XP_064667625.1">
    <property type="nucleotide sequence ID" value="XM_064809158.1"/>
</dbReference>
<dbReference type="GO" id="GO:0003676">
    <property type="term" value="F:nucleic acid binding"/>
    <property type="evidence" value="ECO:0007669"/>
    <property type="project" value="InterPro"/>
</dbReference>
<dbReference type="GeneID" id="89933281"/>
<accession>A0AAN6QGZ2</accession>
<feature type="compositionally biased region" description="Low complexity" evidence="1">
    <location>
        <begin position="45"/>
        <end position="54"/>
    </location>
</feature>
<dbReference type="AlphaFoldDB" id="A0AAN6QGZ2"/>
<proteinExistence type="predicted"/>
<dbReference type="Proteomes" id="UP001302812">
    <property type="component" value="Unassembled WGS sequence"/>
</dbReference>
<evidence type="ECO:0000256" key="1">
    <source>
        <dbReference type="SAM" id="MobiDB-lite"/>
    </source>
</evidence>